<accession>A0A8S9QV06</accession>
<feature type="compositionally biased region" description="Gly residues" evidence="1">
    <location>
        <begin position="11"/>
        <end position="22"/>
    </location>
</feature>
<dbReference type="EMBL" id="QGKX02000996">
    <property type="protein sequence ID" value="KAF3553025.1"/>
    <property type="molecule type" value="Genomic_DNA"/>
</dbReference>
<protein>
    <submittedName>
        <fullName evidence="2">Uncharacterized protein</fullName>
    </submittedName>
</protein>
<comment type="caution">
    <text evidence="2">The sequence shown here is derived from an EMBL/GenBank/DDBJ whole genome shotgun (WGS) entry which is preliminary data.</text>
</comment>
<evidence type="ECO:0000313" key="2">
    <source>
        <dbReference type="EMBL" id="KAF3553025.1"/>
    </source>
</evidence>
<gene>
    <name evidence="2" type="ORF">F2Q69_00010594</name>
</gene>
<evidence type="ECO:0000313" key="3">
    <source>
        <dbReference type="Proteomes" id="UP000712600"/>
    </source>
</evidence>
<dbReference type="PANTHER" id="PTHR35483:SF1">
    <property type="entry name" value="GLYCINE-RICH PROTEIN-RELATED"/>
    <property type="match status" value="1"/>
</dbReference>
<name>A0A8S9QV06_BRACR</name>
<sequence>MKYSGGNIPPRGGGGGGGGNGGERSERSGGEDGGLAGIADETLQVYTYIINGEELIKLARDYIRVYDEYWLEKAIINTPTWYDSPDKYKQVLKAYVDSKTDEQYLQHLRSDPKFLAEIQVMVNPALHRVWKPTVTLTIVDPSRSGSKPSAQNRTPVLVPEPHDTLESYGWATSHHFWIFQGRKSKEPSCCAVVVVPCDLDRTTTVIVLSRLTRVP</sequence>
<dbReference type="PANTHER" id="PTHR35483">
    <property type="entry name" value="NUCLEUSENVELOPE PROTEIN"/>
    <property type="match status" value="1"/>
</dbReference>
<reference evidence="2" key="1">
    <citation type="submission" date="2019-12" db="EMBL/GenBank/DDBJ databases">
        <title>Genome sequencing and annotation of Brassica cretica.</title>
        <authorList>
            <person name="Studholme D.J."/>
            <person name="Sarris P."/>
        </authorList>
    </citation>
    <scope>NUCLEOTIDE SEQUENCE</scope>
    <source>
        <strain evidence="2">PFS-109/04</strain>
        <tissue evidence="2">Leaf</tissue>
    </source>
</reference>
<feature type="region of interest" description="Disordered" evidence="1">
    <location>
        <begin position="1"/>
        <end position="35"/>
    </location>
</feature>
<proteinExistence type="predicted"/>
<dbReference type="AlphaFoldDB" id="A0A8S9QV06"/>
<organism evidence="2 3">
    <name type="scientific">Brassica cretica</name>
    <name type="common">Mustard</name>
    <dbReference type="NCBI Taxonomy" id="69181"/>
    <lineage>
        <taxon>Eukaryota</taxon>
        <taxon>Viridiplantae</taxon>
        <taxon>Streptophyta</taxon>
        <taxon>Embryophyta</taxon>
        <taxon>Tracheophyta</taxon>
        <taxon>Spermatophyta</taxon>
        <taxon>Magnoliopsida</taxon>
        <taxon>eudicotyledons</taxon>
        <taxon>Gunneridae</taxon>
        <taxon>Pentapetalae</taxon>
        <taxon>rosids</taxon>
        <taxon>malvids</taxon>
        <taxon>Brassicales</taxon>
        <taxon>Brassicaceae</taxon>
        <taxon>Brassiceae</taxon>
        <taxon>Brassica</taxon>
    </lineage>
</organism>
<feature type="compositionally biased region" description="Low complexity" evidence="1">
    <location>
        <begin position="1"/>
        <end position="10"/>
    </location>
</feature>
<dbReference type="GO" id="GO:0009507">
    <property type="term" value="C:chloroplast"/>
    <property type="evidence" value="ECO:0007669"/>
    <property type="project" value="TreeGrafter"/>
</dbReference>
<evidence type="ECO:0000256" key="1">
    <source>
        <dbReference type="SAM" id="MobiDB-lite"/>
    </source>
</evidence>
<dbReference type="Proteomes" id="UP000712600">
    <property type="component" value="Unassembled WGS sequence"/>
</dbReference>